<accession>A0A8J6UHP8</accession>
<evidence type="ECO:0000259" key="3">
    <source>
        <dbReference type="PROSITE" id="PS50846"/>
    </source>
</evidence>
<dbReference type="SUPFAM" id="SSF55008">
    <property type="entry name" value="HMA, heavy metal-associated domain"/>
    <property type="match status" value="1"/>
</dbReference>
<dbReference type="Pfam" id="PF00403">
    <property type="entry name" value="HMA"/>
    <property type="match status" value="1"/>
</dbReference>
<protein>
    <submittedName>
        <fullName evidence="4">Cation transporter</fullName>
    </submittedName>
</protein>
<dbReference type="InterPro" id="IPR036163">
    <property type="entry name" value="HMA_dom_sf"/>
</dbReference>
<dbReference type="GO" id="GO:0055070">
    <property type="term" value="P:copper ion homeostasis"/>
    <property type="evidence" value="ECO:0007669"/>
    <property type="project" value="TreeGrafter"/>
</dbReference>
<keyword evidence="1" id="KW-0479">Metal-binding</keyword>
<dbReference type="FunFam" id="3.30.70.100:FF:000001">
    <property type="entry name" value="ATPase copper transporting beta"/>
    <property type="match status" value="1"/>
</dbReference>
<reference evidence="4" key="1">
    <citation type="submission" date="2020-09" db="EMBL/GenBank/DDBJ databases">
        <title>Pelobacter alkaliphilus sp. nov., a novel anaerobic arsenate-reducing bacterium from terrestrial mud volcano.</title>
        <authorList>
            <person name="Khomyakova M.A."/>
            <person name="Merkel A.Y."/>
            <person name="Slobodkin A.I."/>
        </authorList>
    </citation>
    <scope>NUCLEOTIDE SEQUENCE</scope>
    <source>
        <strain evidence="4">M08fum</strain>
    </source>
</reference>
<dbReference type="InterPro" id="IPR017969">
    <property type="entry name" value="Heavy-metal-associated_CS"/>
</dbReference>
<comment type="caution">
    <text evidence="4">The sequence shown here is derived from an EMBL/GenBank/DDBJ whole genome shotgun (WGS) entry which is preliminary data.</text>
</comment>
<dbReference type="EMBL" id="JACWUN010000003">
    <property type="protein sequence ID" value="MBD1399645.1"/>
    <property type="molecule type" value="Genomic_DNA"/>
</dbReference>
<dbReference type="InterPro" id="IPR006121">
    <property type="entry name" value="HMA_dom"/>
</dbReference>
<dbReference type="AlphaFoldDB" id="A0A8J6UHP8"/>
<dbReference type="GO" id="GO:0043682">
    <property type="term" value="F:P-type divalent copper transporter activity"/>
    <property type="evidence" value="ECO:0007669"/>
    <property type="project" value="TreeGrafter"/>
</dbReference>
<evidence type="ECO:0000256" key="2">
    <source>
        <dbReference type="ARBA" id="ARBA00022967"/>
    </source>
</evidence>
<dbReference type="Proteomes" id="UP000632828">
    <property type="component" value="Unassembled WGS sequence"/>
</dbReference>
<dbReference type="GO" id="GO:0016020">
    <property type="term" value="C:membrane"/>
    <property type="evidence" value="ECO:0007669"/>
    <property type="project" value="TreeGrafter"/>
</dbReference>
<dbReference type="CDD" id="cd00371">
    <property type="entry name" value="HMA"/>
    <property type="match status" value="1"/>
</dbReference>
<sequence length="289" mass="31573">MKQKTTYLAALAVFTVLAVVAMGWTPRTIDAADVSLAVYNVEKMTCGACVRRVQNALAGVNGVGKVEVSVTTGRSNVEYDAARVDPATIAAAITAAGYPATLQESLSTDEYRALKAEDERLANRYVARVGERLLPREEFQAVLEKRMESIPQSPPPAMLNQLRQQVWNELLQRELLLNAAEQSQVVVYEDEVFAEIERIKADHADFDQLLAKRFGSLAAFSVQLKNDMIISKHLALNVSAPGLSAAQQQQQLQFWYQQLVRTTPLVIFDPELKAANSGSRSGCGGSCGG</sequence>
<name>A0A8J6UHP8_9BACT</name>
<keyword evidence="2" id="KW-1278">Translocase</keyword>
<organism evidence="4 5">
    <name type="scientific">Pelovirga terrestris</name>
    <dbReference type="NCBI Taxonomy" id="2771352"/>
    <lineage>
        <taxon>Bacteria</taxon>
        <taxon>Pseudomonadati</taxon>
        <taxon>Thermodesulfobacteriota</taxon>
        <taxon>Desulfuromonadia</taxon>
        <taxon>Geobacterales</taxon>
        <taxon>Geobacteraceae</taxon>
        <taxon>Pelovirga</taxon>
    </lineage>
</organism>
<dbReference type="PANTHER" id="PTHR43520:SF8">
    <property type="entry name" value="P-TYPE CU(+) TRANSPORTER"/>
    <property type="match status" value="1"/>
</dbReference>
<proteinExistence type="predicted"/>
<dbReference type="Gene3D" id="3.30.70.100">
    <property type="match status" value="1"/>
</dbReference>
<dbReference type="SUPFAM" id="SSF109998">
    <property type="entry name" value="Triger factor/SurA peptide-binding domain-like"/>
    <property type="match status" value="1"/>
</dbReference>
<keyword evidence="5" id="KW-1185">Reference proteome</keyword>
<dbReference type="GO" id="GO:0005507">
    <property type="term" value="F:copper ion binding"/>
    <property type="evidence" value="ECO:0007669"/>
    <property type="project" value="TreeGrafter"/>
</dbReference>
<dbReference type="RefSeq" id="WP_191153926.1">
    <property type="nucleotide sequence ID" value="NZ_JACWUN010000003.1"/>
</dbReference>
<dbReference type="InterPro" id="IPR027304">
    <property type="entry name" value="Trigger_fact/SurA_dom_sf"/>
</dbReference>
<dbReference type="PROSITE" id="PS01047">
    <property type="entry name" value="HMA_1"/>
    <property type="match status" value="1"/>
</dbReference>
<dbReference type="PANTHER" id="PTHR43520">
    <property type="entry name" value="ATP7, ISOFORM B"/>
    <property type="match status" value="1"/>
</dbReference>
<dbReference type="Gene3D" id="1.10.4030.10">
    <property type="entry name" value="Porin chaperone SurA, peptide-binding domain"/>
    <property type="match status" value="1"/>
</dbReference>
<evidence type="ECO:0000256" key="1">
    <source>
        <dbReference type="ARBA" id="ARBA00022723"/>
    </source>
</evidence>
<gene>
    <name evidence="4" type="ORF">ICT70_03075</name>
</gene>
<dbReference type="PROSITE" id="PS50846">
    <property type="entry name" value="HMA_2"/>
    <property type="match status" value="1"/>
</dbReference>
<evidence type="ECO:0000313" key="4">
    <source>
        <dbReference type="EMBL" id="MBD1399645.1"/>
    </source>
</evidence>
<evidence type="ECO:0000313" key="5">
    <source>
        <dbReference type="Proteomes" id="UP000632828"/>
    </source>
</evidence>
<feature type="domain" description="HMA" evidence="3">
    <location>
        <begin position="35"/>
        <end position="101"/>
    </location>
</feature>
<dbReference type="Pfam" id="PF13624">
    <property type="entry name" value="SurA_N_3"/>
    <property type="match status" value="1"/>
</dbReference>